<feature type="transmembrane region" description="Helical" evidence="2">
    <location>
        <begin position="106"/>
        <end position="127"/>
    </location>
</feature>
<reference evidence="3" key="1">
    <citation type="submission" date="2019-12" db="EMBL/GenBank/DDBJ databases">
        <title>Genome sequencing and annotation of Brassica cretica.</title>
        <authorList>
            <person name="Studholme D.J."/>
            <person name="Sarris P.F."/>
        </authorList>
    </citation>
    <scope>NUCLEOTIDE SEQUENCE</scope>
    <source>
        <strain evidence="3">PFS-102/07</strain>
        <tissue evidence="3">Leaf</tissue>
    </source>
</reference>
<keyword evidence="2" id="KW-1133">Transmembrane helix</keyword>
<protein>
    <submittedName>
        <fullName evidence="3">Uncharacterized protein</fullName>
    </submittedName>
</protein>
<keyword evidence="2" id="KW-0812">Transmembrane</keyword>
<feature type="compositionally biased region" description="Basic and acidic residues" evidence="1">
    <location>
        <begin position="144"/>
        <end position="154"/>
    </location>
</feature>
<comment type="caution">
    <text evidence="3">The sequence shown here is derived from an EMBL/GenBank/DDBJ whole genome shotgun (WGS) entry which is preliminary data.</text>
</comment>
<organism evidence="3">
    <name type="scientific">Brassica cretica</name>
    <name type="common">Mustard</name>
    <dbReference type="NCBI Taxonomy" id="69181"/>
    <lineage>
        <taxon>Eukaryota</taxon>
        <taxon>Viridiplantae</taxon>
        <taxon>Streptophyta</taxon>
        <taxon>Embryophyta</taxon>
        <taxon>Tracheophyta</taxon>
        <taxon>Spermatophyta</taxon>
        <taxon>Magnoliopsida</taxon>
        <taxon>eudicotyledons</taxon>
        <taxon>Gunneridae</taxon>
        <taxon>Pentapetalae</taxon>
        <taxon>rosids</taxon>
        <taxon>malvids</taxon>
        <taxon>Brassicales</taxon>
        <taxon>Brassicaceae</taxon>
        <taxon>Brassiceae</taxon>
        <taxon>Brassica</taxon>
    </lineage>
</organism>
<accession>A0A8S9JYU1</accession>
<keyword evidence="2" id="KW-0472">Membrane</keyword>
<evidence type="ECO:0000256" key="1">
    <source>
        <dbReference type="SAM" id="MobiDB-lite"/>
    </source>
</evidence>
<name>A0A8S9JYU1_BRACR</name>
<proteinExistence type="predicted"/>
<dbReference type="EMBL" id="QGKY02000246">
    <property type="protein sequence ID" value="KAF2587265.1"/>
    <property type="molecule type" value="Genomic_DNA"/>
</dbReference>
<dbReference type="AlphaFoldDB" id="A0A8S9JYU1"/>
<gene>
    <name evidence="3" type="ORF">F2Q70_00035069</name>
</gene>
<sequence length="197" mass="22596">MEDESHRWFWLMSDRRLLSSRKNLGYSRRRNREGINKYNAEELMITASLQCTEQPSRRHVYFAEDRKLAMSSENTELKLRLRDAATEDGSGELERDVAAGLFLHHLIGKLLILFSVMGGTFELHAFLKRTYQRSRNRKHLSSPEIKEMENRGQKPMEVVEEPPADKRASNSQDFRPSTSGGSSVQAQANGTSSGHER</sequence>
<feature type="region of interest" description="Disordered" evidence="1">
    <location>
        <begin position="133"/>
        <end position="197"/>
    </location>
</feature>
<evidence type="ECO:0000313" key="3">
    <source>
        <dbReference type="EMBL" id="KAF2587265.1"/>
    </source>
</evidence>
<feature type="compositionally biased region" description="Polar residues" evidence="1">
    <location>
        <begin position="169"/>
        <end position="197"/>
    </location>
</feature>
<evidence type="ECO:0000256" key="2">
    <source>
        <dbReference type="SAM" id="Phobius"/>
    </source>
</evidence>